<feature type="non-terminal residue" evidence="1">
    <location>
        <position position="39"/>
    </location>
</feature>
<evidence type="ECO:0000313" key="1">
    <source>
        <dbReference type="EMBL" id="GAH78029.1"/>
    </source>
</evidence>
<dbReference type="EMBL" id="BARU01040462">
    <property type="protein sequence ID" value="GAH78029.1"/>
    <property type="molecule type" value="Genomic_DNA"/>
</dbReference>
<gene>
    <name evidence="1" type="ORF">S03H2_62551</name>
</gene>
<organism evidence="1">
    <name type="scientific">marine sediment metagenome</name>
    <dbReference type="NCBI Taxonomy" id="412755"/>
    <lineage>
        <taxon>unclassified sequences</taxon>
        <taxon>metagenomes</taxon>
        <taxon>ecological metagenomes</taxon>
    </lineage>
</organism>
<accession>X1JIA9</accession>
<name>X1JIA9_9ZZZZ</name>
<reference evidence="1" key="1">
    <citation type="journal article" date="2014" name="Front. Microbiol.">
        <title>High frequency of phylogenetically diverse reductive dehalogenase-homologous genes in deep subseafloor sedimentary metagenomes.</title>
        <authorList>
            <person name="Kawai M."/>
            <person name="Futagami T."/>
            <person name="Toyoda A."/>
            <person name="Takaki Y."/>
            <person name="Nishi S."/>
            <person name="Hori S."/>
            <person name="Arai W."/>
            <person name="Tsubouchi T."/>
            <person name="Morono Y."/>
            <person name="Uchiyama I."/>
            <person name="Ito T."/>
            <person name="Fujiyama A."/>
            <person name="Inagaki F."/>
            <person name="Takami H."/>
        </authorList>
    </citation>
    <scope>NUCLEOTIDE SEQUENCE</scope>
    <source>
        <strain evidence="1">Expedition CK06-06</strain>
    </source>
</reference>
<sequence length="39" mass="4684">MENKKKIVFFILLFCLSSGLFLHSEQIYPFKSPDYRIET</sequence>
<protein>
    <submittedName>
        <fullName evidence="1">Uncharacterized protein</fullName>
    </submittedName>
</protein>
<proteinExistence type="predicted"/>
<comment type="caution">
    <text evidence="1">The sequence shown here is derived from an EMBL/GenBank/DDBJ whole genome shotgun (WGS) entry which is preliminary data.</text>
</comment>
<dbReference type="AlphaFoldDB" id="X1JIA9"/>